<organism evidence="2 3">
    <name type="scientific">Kitasatospora cystarginea</name>
    <dbReference type="NCBI Taxonomy" id="58350"/>
    <lineage>
        <taxon>Bacteria</taxon>
        <taxon>Bacillati</taxon>
        <taxon>Actinomycetota</taxon>
        <taxon>Actinomycetes</taxon>
        <taxon>Kitasatosporales</taxon>
        <taxon>Streptomycetaceae</taxon>
        <taxon>Kitasatospora</taxon>
    </lineage>
</organism>
<dbReference type="Proteomes" id="UP001500305">
    <property type="component" value="Unassembled WGS sequence"/>
</dbReference>
<proteinExistence type="predicted"/>
<feature type="region of interest" description="Disordered" evidence="1">
    <location>
        <begin position="1"/>
        <end position="52"/>
    </location>
</feature>
<sequence>MPDSRYTRMPRNTPADDDRRTRATAQAPPGKERPMSHAARYARRVSPNPPAPVIVGSLVTPISRRAWDSSAR</sequence>
<protein>
    <submittedName>
        <fullName evidence="2">Uncharacterized protein</fullName>
    </submittedName>
</protein>
<name>A0ABN3EIP5_9ACTN</name>
<dbReference type="EMBL" id="BAAATR010000025">
    <property type="protein sequence ID" value="GAA2260006.1"/>
    <property type="molecule type" value="Genomic_DNA"/>
</dbReference>
<evidence type="ECO:0000256" key="1">
    <source>
        <dbReference type="SAM" id="MobiDB-lite"/>
    </source>
</evidence>
<evidence type="ECO:0000313" key="2">
    <source>
        <dbReference type="EMBL" id="GAA2260006.1"/>
    </source>
</evidence>
<accession>A0ABN3EIP5</accession>
<comment type="caution">
    <text evidence="2">The sequence shown here is derived from an EMBL/GenBank/DDBJ whole genome shotgun (WGS) entry which is preliminary data.</text>
</comment>
<gene>
    <name evidence="2" type="ORF">GCM10010430_50070</name>
</gene>
<evidence type="ECO:0000313" key="3">
    <source>
        <dbReference type="Proteomes" id="UP001500305"/>
    </source>
</evidence>
<keyword evidence="3" id="KW-1185">Reference proteome</keyword>
<reference evidence="2 3" key="1">
    <citation type="journal article" date="2019" name="Int. J. Syst. Evol. Microbiol.">
        <title>The Global Catalogue of Microorganisms (GCM) 10K type strain sequencing project: providing services to taxonomists for standard genome sequencing and annotation.</title>
        <authorList>
            <consortium name="The Broad Institute Genomics Platform"/>
            <consortium name="The Broad Institute Genome Sequencing Center for Infectious Disease"/>
            <person name="Wu L."/>
            <person name="Ma J."/>
        </authorList>
    </citation>
    <scope>NUCLEOTIDE SEQUENCE [LARGE SCALE GENOMIC DNA]</scope>
    <source>
        <strain evidence="2 3">JCM 7356</strain>
    </source>
</reference>